<dbReference type="InterPro" id="IPR036390">
    <property type="entry name" value="WH_DNA-bd_sf"/>
</dbReference>
<evidence type="ECO:0000256" key="4">
    <source>
        <dbReference type="SAM" id="MobiDB-lite"/>
    </source>
</evidence>
<feature type="domain" description="HTH gntR-type" evidence="5">
    <location>
        <begin position="20"/>
        <end position="87"/>
    </location>
</feature>
<dbReference type="SUPFAM" id="SSF48008">
    <property type="entry name" value="GntR ligand-binding domain-like"/>
    <property type="match status" value="1"/>
</dbReference>
<dbReference type="SMART" id="SM00895">
    <property type="entry name" value="FCD"/>
    <property type="match status" value="1"/>
</dbReference>
<sequence length="244" mass="27892">MSSSTEDWPRAGQLVGQPGATLGENVRSTLLELIMRGHFEEGHRLYPDHLAEQFGVSITPVREALMQLAAEGFIEAVQRRGFHVRTPDAQQIRNIWQVRQGLELTAGELCIDRLKAGQLQVSDFDVLVQLQERQQTRSEQIQHVEKLELNGRFHSQIVEFSGNPLLLSLYRSIQHKVLGSLVQRGLDSWRRRLDDESAEHWQIIKGLQTGSYETYRAAVRAHIARSLTDALIDLDARNNQKRRE</sequence>
<dbReference type="EMBL" id="FQVC01000010">
    <property type="protein sequence ID" value="SHF61475.1"/>
    <property type="molecule type" value="Genomic_DNA"/>
</dbReference>
<dbReference type="Gene3D" id="1.10.10.10">
    <property type="entry name" value="Winged helix-like DNA-binding domain superfamily/Winged helix DNA-binding domain"/>
    <property type="match status" value="1"/>
</dbReference>
<dbReference type="RefSeq" id="WP_052950549.1">
    <property type="nucleotide sequence ID" value="NZ_FQVC01000010.1"/>
</dbReference>
<gene>
    <name evidence="6" type="ORF">SAMN02745223_03118</name>
</gene>
<evidence type="ECO:0000256" key="2">
    <source>
        <dbReference type="ARBA" id="ARBA00023125"/>
    </source>
</evidence>
<keyword evidence="2 6" id="KW-0238">DNA-binding</keyword>
<dbReference type="CDD" id="cd07377">
    <property type="entry name" value="WHTH_GntR"/>
    <property type="match status" value="1"/>
</dbReference>
<dbReference type="Proteomes" id="UP000184533">
    <property type="component" value="Unassembled WGS sequence"/>
</dbReference>
<feature type="region of interest" description="Disordered" evidence="4">
    <location>
        <begin position="1"/>
        <end position="20"/>
    </location>
</feature>
<dbReference type="Pfam" id="PF07729">
    <property type="entry name" value="FCD"/>
    <property type="match status" value="1"/>
</dbReference>
<organism evidence="6 7">
    <name type="scientific">Devosia limi DSM 17137</name>
    <dbReference type="NCBI Taxonomy" id="1121477"/>
    <lineage>
        <taxon>Bacteria</taxon>
        <taxon>Pseudomonadati</taxon>
        <taxon>Pseudomonadota</taxon>
        <taxon>Alphaproteobacteria</taxon>
        <taxon>Hyphomicrobiales</taxon>
        <taxon>Devosiaceae</taxon>
        <taxon>Devosia</taxon>
    </lineage>
</organism>
<protein>
    <submittedName>
        <fullName evidence="6">DNA-binding transcriptional regulator, GntR family</fullName>
    </submittedName>
</protein>
<dbReference type="InterPro" id="IPR000524">
    <property type="entry name" value="Tscrpt_reg_HTH_GntR"/>
</dbReference>
<keyword evidence="3" id="KW-0804">Transcription</keyword>
<dbReference type="GO" id="GO:0003677">
    <property type="term" value="F:DNA binding"/>
    <property type="evidence" value="ECO:0007669"/>
    <property type="project" value="UniProtKB-KW"/>
</dbReference>
<evidence type="ECO:0000259" key="5">
    <source>
        <dbReference type="PROSITE" id="PS50949"/>
    </source>
</evidence>
<dbReference type="SUPFAM" id="SSF46785">
    <property type="entry name" value="Winged helix' DNA-binding domain"/>
    <property type="match status" value="1"/>
</dbReference>
<dbReference type="InterPro" id="IPR008920">
    <property type="entry name" value="TF_FadR/GntR_C"/>
</dbReference>
<dbReference type="GO" id="GO:0003700">
    <property type="term" value="F:DNA-binding transcription factor activity"/>
    <property type="evidence" value="ECO:0007669"/>
    <property type="project" value="InterPro"/>
</dbReference>
<keyword evidence="1" id="KW-0805">Transcription regulation</keyword>
<dbReference type="PANTHER" id="PTHR43537:SF24">
    <property type="entry name" value="GLUCONATE OPERON TRANSCRIPTIONAL REPRESSOR"/>
    <property type="match status" value="1"/>
</dbReference>
<dbReference type="Pfam" id="PF00392">
    <property type="entry name" value="GntR"/>
    <property type="match status" value="1"/>
</dbReference>
<dbReference type="Gene3D" id="1.20.120.530">
    <property type="entry name" value="GntR ligand-binding domain-like"/>
    <property type="match status" value="1"/>
</dbReference>
<name>A0A1M5D3L5_9HYPH</name>
<proteinExistence type="predicted"/>
<evidence type="ECO:0000256" key="1">
    <source>
        <dbReference type="ARBA" id="ARBA00023015"/>
    </source>
</evidence>
<dbReference type="PROSITE" id="PS50949">
    <property type="entry name" value="HTH_GNTR"/>
    <property type="match status" value="1"/>
</dbReference>
<dbReference type="SMART" id="SM00345">
    <property type="entry name" value="HTH_GNTR"/>
    <property type="match status" value="1"/>
</dbReference>
<evidence type="ECO:0000313" key="6">
    <source>
        <dbReference type="EMBL" id="SHF61475.1"/>
    </source>
</evidence>
<evidence type="ECO:0000256" key="3">
    <source>
        <dbReference type="ARBA" id="ARBA00023163"/>
    </source>
</evidence>
<dbReference type="InterPro" id="IPR011711">
    <property type="entry name" value="GntR_C"/>
</dbReference>
<dbReference type="OrthoDB" id="8114900at2"/>
<dbReference type="InterPro" id="IPR036388">
    <property type="entry name" value="WH-like_DNA-bd_sf"/>
</dbReference>
<dbReference type="PANTHER" id="PTHR43537">
    <property type="entry name" value="TRANSCRIPTIONAL REGULATOR, GNTR FAMILY"/>
    <property type="match status" value="1"/>
</dbReference>
<evidence type="ECO:0000313" key="7">
    <source>
        <dbReference type="Proteomes" id="UP000184533"/>
    </source>
</evidence>
<reference evidence="6 7" key="1">
    <citation type="submission" date="2016-11" db="EMBL/GenBank/DDBJ databases">
        <authorList>
            <person name="Jaros S."/>
            <person name="Januszkiewicz K."/>
            <person name="Wedrychowicz H."/>
        </authorList>
    </citation>
    <scope>NUCLEOTIDE SEQUENCE [LARGE SCALE GENOMIC DNA]</scope>
    <source>
        <strain evidence="6 7">DSM 17137</strain>
    </source>
</reference>
<accession>A0A1M5D3L5</accession>
<dbReference type="AlphaFoldDB" id="A0A1M5D3L5"/>